<dbReference type="InterPro" id="IPR019276">
    <property type="entry name" value="DUF2303"/>
</dbReference>
<name>A0A2A6FQV9_9MICO</name>
<protein>
    <submittedName>
        <fullName evidence="1">Uncharacterized protein</fullName>
    </submittedName>
</protein>
<sequence length="235" mass="25599">MNTESSTEATAISVLTQQALTPWSVTAGTIYTALSNRGGIEAIDTEKFLSHPCCAKGTVTVANAASFVAYVNRHVLPGTEVYAHTSTSKVVAIINGHGGSGSKAGWSDHRLELILEHTKPWLEWHTIDGIWLKQIEFAEFIEARTLDVIEPGHARLIEIATTFEAKKNADFTSAVRLDSGAVQFGYNEIVAAKVGQKAASKFRSEYSLRYVPASVARYARYGHNSDIVYLAMVHA</sequence>
<accession>A0A2A6FQV9</accession>
<evidence type="ECO:0000313" key="2">
    <source>
        <dbReference type="Proteomes" id="UP000219994"/>
    </source>
</evidence>
<reference evidence="2" key="1">
    <citation type="submission" date="2017-03" db="EMBL/GenBank/DDBJ databases">
        <authorList>
            <person name="Lund M.B."/>
        </authorList>
    </citation>
    <scope>NUCLEOTIDE SEQUENCE [LARGE SCALE GENOMIC DNA]</scope>
</reference>
<proteinExistence type="predicted"/>
<evidence type="ECO:0000313" key="1">
    <source>
        <dbReference type="EMBL" id="PDQ34976.1"/>
    </source>
</evidence>
<dbReference type="Pfam" id="PF10065">
    <property type="entry name" value="DUF2303"/>
    <property type="match status" value="1"/>
</dbReference>
<dbReference type="EMBL" id="NAEP01000042">
    <property type="protein sequence ID" value="PDQ34976.1"/>
    <property type="molecule type" value="Genomic_DNA"/>
</dbReference>
<gene>
    <name evidence="1" type="ORF">B5766_08275</name>
</gene>
<comment type="caution">
    <text evidence="1">The sequence shown here is derived from an EMBL/GenBank/DDBJ whole genome shotgun (WGS) entry which is preliminary data.</text>
</comment>
<organism evidence="1 2">
    <name type="scientific">Candidatus Lumbricidiphila eiseniae</name>
    <dbReference type="NCBI Taxonomy" id="1969409"/>
    <lineage>
        <taxon>Bacteria</taxon>
        <taxon>Bacillati</taxon>
        <taxon>Actinomycetota</taxon>
        <taxon>Actinomycetes</taxon>
        <taxon>Micrococcales</taxon>
        <taxon>Microbacteriaceae</taxon>
        <taxon>Candidatus Lumbricidiphila</taxon>
    </lineage>
</organism>
<dbReference type="AlphaFoldDB" id="A0A2A6FQV9"/>
<dbReference type="Proteomes" id="UP000219994">
    <property type="component" value="Unassembled WGS sequence"/>
</dbReference>